<proteinExistence type="predicted"/>
<evidence type="ECO:0000313" key="2">
    <source>
        <dbReference type="Proteomes" id="UP001065549"/>
    </source>
</evidence>
<dbReference type="EMBL" id="JAOSHN010000014">
    <property type="protein sequence ID" value="MCU7380824.1"/>
    <property type="molecule type" value="Genomic_DNA"/>
</dbReference>
<comment type="caution">
    <text evidence="1">The sequence shown here is derived from an EMBL/GenBank/DDBJ whole genome shotgun (WGS) entry which is preliminary data.</text>
</comment>
<evidence type="ECO:0000313" key="1">
    <source>
        <dbReference type="EMBL" id="MCU7380824.1"/>
    </source>
</evidence>
<sequence>MEYTEYGLKISLEELEDLVKRAKCDRDHRNMEDCVYITGGEKPQIKQYCGYAECNPTNLTYGAK</sequence>
<accession>A0A9J6QZB8</accession>
<gene>
    <name evidence="1" type="ORF">OBO34_21145</name>
</gene>
<reference evidence="1" key="1">
    <citation type="submission" date="2022-09" db="EMBL/GenBank/DDBJ databases">
        <title>Culturomic study of gut microbiota in children with autism spectrum disorder.</title>
        <authorList>
            <person name="Efimov B.A."/>
            <person name="Chaplin A.V."/>
            <person name="Sokolova S.R."/>
            <person name="Pikina A.P."/>
            <person name="Korzhanova M."/>
            <person name="Belova V."/>
            <person name="Korostin D."/>
        </authorList>
    </citation>
    <scope>NUCLEOTIDE SEQUENCE</scope>
    <source>
        <strain evidence="1">ASD5510</strain>
    </source>
</reference>
<protein>
    <submittedName>
        <fullName evidence="1">Uncharacterized protein</fullName>
    </submittedName>
</protein>
<organism evidence="1 2">
    <name type="scientific">Hominibacterium faecale</name>
    <dbReference type="NCBI Taxonomy" id="2839743"/>
    <lineage>
        <taxon>Bacteria</taxon>
        <taxon>Bacillati</taxon>
        <taxon>Bacillota</taxon>
        <taxon>Clostridia</taxon>
        <taxon>Peptostreptococcales</taxon>
        <taxon>Anaerovoracaceae</taxon>
        <taxon>Hominibacterium</taxon>
    </lineage>
</organism>
<keyword evidence="2" id="KW-1185">Reference proteome</keyword>
<dbReference type="AlphaFoldDB" id="A0A9J6QZB8"/>
<dbReference type="Proteomes" id="UP001065549">
    <property type="component" value="Unassembled WGS sequence"/>
</dbReference>
<dbReference type="RefSeq" id="WP_241388842.1">
    <property type="nucleotide sequence ID" value="NZ_JAOSHN010000014.1"/>
</dbReference>
<name>A0A9J6QZB8_9FIRM</name>